<gene>
    <name evidence="1" type="ORF">E3J62_01660</name>
</gene>
<comment type="caution">
    <text evidence="1">The sequence shown here is derived from an EMBL/GenBank/DDBJ whole genome shotgun (WGS) entry which is preliminary data.</text>
</comment>
<dbReference type="Pfam" id="PF05973">
    <property type="entry name" value="Gp49"/>
    <property type="match status" value="1"/>
</dbReference>
<name>A0A523UXP6_UNCT6</name>
<dbReference type="Proteomes" id="UP000315525">
    <property type="component" value="Unassembled WGS sequence"/>
</dbReference>
<proteinExistence type="predicted"/>
<evidence type="ECO:0000313" key="2">
    <source>
        <dbReference type="Proteomes" id="UP000315525"/>
    </source>
</evidence>
<dbReference type="AlphaFoldDB" id="A0A523UXP6"/>
<accession>A0A523UXP6</accession>
<dbReference type="EMBL" id="SOJN01000023">
    <property type="protein sequence ID" value="TET47318.1"/>
    <property type="molecule type" value="Genomic_DNA"/>
</dbReference>
<protein>
    <recommendedName>
        <fullName evidence="3">Type II toxin-antitoxin system RelE/ParE family toxin</fullName>
    </recommendedName>
</protein>
<organism evidence="1 2">
    <name type="scientific">candidate division TA06 bacterium</name>
    <dbReference type="NCBI Taxonomy" id="2250710"/>
    <lineage>
        <taxon>Bacteria</taxon>
        <taxon>Bacteria division TA06</taxon>
    </lineage>
</organism>
<dbReference type="SUPFAM" id="SSF143011">
    <property type="entry name" value="RelE-like"/>
    <property type="match status" value="1"/>
</dbReference>
<sequence length="108" mass="12884">MPFSEKEYGVADRFRVEFISRARKDLLKLPEQTRDIILRRTKILEQNPYPRGKIKKKIKGVKYPLFRLRVNTPSNSFRIFYGMQNQVVLILRIVSKKEADKVLRTFRG</sequence>
<dbReference type="InterPro" id="IPR035093">
    <property type="entry name" value="RelE/ParE_toxin_dom_sf"/>
</dbReference>
<dbReference type="InterPro" id="IPR009241">
    <property type="entry name" value="HigB-like"/>
</dbReference>
<dbReference type="Gene3D" id="3.30.2310.20">
    <property type="entry name" value="RelE-like"/>
    <property type="match status" value="1"/>
</dbReference>
<reference evidence="1 2" key="1">
    <citation type="submission" date="2019-03" db="EMBL/GenBank/DDBJ databases">
        <title>Metabolic potential of uncultured bacteria and archaea associated with petroleum seepage in deep-sea sediments.</title>
        <authorList>
            <person name="Dong X."/>
            <person name="Hubert C."/>
        </authorList>
    </citation>
    <scope>NUCLEOTIDE SEQUENCE [LARGE SCALE GENOMIC DNA]</scope>
    <source>
        <strain evidence="1">E44_bin18</strain>
    </source>
</reference>
<evidence type="ECO:0008006" key="3">
    <source>
        <dbReference type="Google" id="ProtNLM"/>
    </source>
</evidence>
<evidence type="ECO:0000313" key="1">
    <source>
        <dbReference type="EMBL" id="TET47318.1"/>
    </source>
</evidence>